<dbReference type="GO" id="GO:0005886">
    <property type="term" value="C:plasma membrane"/>
    <property type="evidence" value="ECO:0007669"/>
    <property type="project" value="TreeGrafter"/>
</dbReference>
<evidence type="ECO:0000256" key="3">
    <source>
        <dbReference type="ARBA" id="ARBA00022989"/>
    </source>
</evidence>
<feature type="transmembrane region" description="Helical" evidence="6">
    <location>
        <begin position="181"/>
        <end position="201"/>
    </location>
</feature>
<gene>
    <name evidence="7" type="ORF">AA0117_g12569</name>
</gene>
<dbReference type="Pfam" id="PF07690">
    <property type="entry name" value="MFS_1"/>
    <property type="match status" value="1"/>
</dbReference>
<protein>
    <recommendedName>
        <fullName evidence="9">MFS general substrate transporter</fullName>
    </recommendedName>
</protein>
<evidence type="ECO:0000256" key="6">
    <source>
        <dbReference type="SAM" id="Phobius"/>
    </source>
</evidence>
<feature type="transmembrane region" description="Helical" evidence="6">
    <location>
        <begin position="339"/>
        <end position="358"/>
    </location>
</feature>
<evidence type="ECO:0000256" key="2">
    <source>
        <dbReference type="ARBA" id="ARBA00022692"/>
    </source>
</evidence>
<evidence type="ECO:0000256" key="5">
    <source>
        <dbReference type="SAM" id="MobiDB-lite"/>
    </source>
</evidence>
<comment type="subcellular location">
    <subcellularLocation>
        <location evidence="1">Membrane</location>
        <topology evidence="1">Multi-pass membrane protein</topology>
    </subcellularLocation>
</comment>
<dbReference type="SUPFAM" id="SSF103473">
    <property type="entry name" value="MFS general substrate transporter"/>
    <property type="match status" value="1"/>
</dbReference>
<dbReference type="InterPro" id="IPR036259">
    <property type="entry name" value="MFS_trans_sf"/>
</dbReference>
<feature type="transmembrane region" description="Helical" evidence="6">
    <location>
        <begin position="256"/>
        <end position="282"/>
    </location>
</feature>
<feature type="transmembrane region" description="Helical" evidence="6">
    <location>
        <begin position="364"/>
        <end position="385"/>
    </location>
</feature>
<dbReference type="EMBL" id="PDXD01000077">
    <property type="protein sequence ID" value="RYN63982.1"/>
    <property type="molecule type" value="Genomic_DNA"/>
</dbReference>
<name>A0A4Q4MZC1_ALTAL</name>
<dbReference type="VEuPathDB" id="FungiDB:CC77DRAFT_1027744"/>
<dbReference type="PANTHER" id="PTHR23502:SF24">
    <property type="entry name" value="TRANSPORTER, PUTATIVE-RELATED"/>
    <property type="match status" value="1"/>
</dbReference>
<comment type="caution">
    <text evidence="7">The sequence shown here is derived from an EMBL/GenBank/DDBJ whole genome shotgun (WGS) entry which is preliminary data.</text>
</comment>
<dbReference type="PANTHER" id="PTHR23502">
    <property type="entry name" value="MAJOR FACILITATOR SUPERFAMILY"/>
    <property type="match status" value="1"/>
</dbReference>
<feature type="transmembrane region" description="Helical" evidence="6">
    <location>
        <begin position="397"/>
        <end position="418"/>
    </location>
</feature>
<feature type="transmembrane region" description="Helical" evidence="6">
    <location>
        <begin position="39"/>
        <end position="56"/>
    </location>
</feature>
<accession>A0A4Q4MZC1</accession>
<feature type="compositionally biased region" description="Basic and acidic residues" evidence="5">
    <location>
        <begin position="1"/>
        <end position="10"/>
    </location>
</feature>
<keyword evidence="4 6" id="KW-0472">Membrane</keyword>
<evidence type="ECO:0000256" key="4">
    <source>
        <dbReference type="ARBA" id="ARBA00023136"/>
    </source>
</evidence>
<dbReference type="Proteomes" id="UP000291422">
    <property type="component" value="Unassembled WGS sequence"/>
</dbReference>
<reference evidence="8" key="1">
    <citation type="journal article" date="2019" name="bioRxiv">
        <title>Genomics, evolutionary history and diagnostics of the Alternaria alternata species group including apple and Asian pear pathotypes.</title>
        <authorList>
            <person name="Armitage A.D."/>
            <person name="Cockerton H.M."/>
            <person name="Sreenivasaprasad S."/>
            <person name="Woodhall J.W."/>
            <person name="Lane C.R."/>
            <person name="Harrison R.J."/>
            <person name="Clarkson J.P."/>
        </authorList>
    </citation>
    <scope>NUCLEOTIDE SEQUENCE [LARGE SCALE GENOMIC DNA]</scope>
    <source>
        <strain evidence="8">FERA 1177</strain>
    </source>
</reference>
<dbReference type="GO" id="GO:0022857">
    <property type="term" value="F:transmembrane transporter activity"/>
    <property type="evidence" value="ECO:0007669"/>
    <property type="project" value="InterPro"/>
</dbReference>
<keyword evidence="3 6" id="KW-1133">Transmembrane helix</keyword>
<dbReference type="Gene3D" id="1.20.1250.20">
    <property type="entry name" value="MFS general substrate transporter like domains"/>
    <property type="match status" value="1"/>
</dbReference>
<evidence type="ECO:0000313" key="7">
    <source>
        <dbReference type="EMBL" id="RYN63982.1"/>
    </source>
</evidence>
<dbReference type="InterPro" id="IPR011701">
    <property type="entry name" value="MFS"/>
</dbReference>
<feature type="transmembrane region" description="Helical" evidence="6">
    <location>
        <begin position="107"/>
        <end position="125"/>
    </location>
</feature>
<feature type="region of interest" description="Disordered" evidence="5">
    <location>
        <begin position="1"/>
        <end position="30"/>
    </location>
</feature>
<organism evidence="7 8">
    <name type="scientific">Alternaria alternata</name>
    <name type="common">Alternaria rot fungus</name>
    <name type="synonym">Torula alternata</name>
    <dbReference type="NCBI Taxonomy" id="5599"/>
    <lineage>
        <taxon>Eukaryota</taxon>
        <taxon>Fungi</taxon>
        <taxon>Dikarya</taxon>
        <taxon>Ascomycota</taxon>
        <taxon>Pezizomycotina</taxon>
        <taxon>Dothideomycetes</taxon>
        <taxon>Pleosporomycetidae</taxon>
        <taxon>Pleosporales</taxon>
        <taxon>Pleosporineae</taxon>
        <taxon>Pleosporaceae</taxon>
        <taxon>Alternaria</taxon>
        <taxon>Alternaria sect. Alternaria</taxon>
        <taxon>Alternaria alternata complex</taxon>
    </lineage>
</organism>
<evidence type="ECO:0000313" key="8">
    <source>
        <dbReference type="Proteomes" id="UP000291422"/>
    </source>
</evidence>
<feature type="transmembrane region" description="Helical" evidence="6">
    <location>
        <begin position="294"/>
        <end position="314"/>
    </location>
</feature>
<feature type="transmembrane region" description="Helical" evidence="6">
    <location>
        <begin position="430"/>
        <end position="448"/>
    </location>
</feature>
<evidence type="ECO:0000256" key="1">
    <source>
        <dbReference type="ARBA" id="ARBA00004141"/>
    </source>
</evidence>
<sequence>MSSFQRESEPLLRSPPTKVITFEPNDPDDPRNWSKARKWLMVAAIVPIDLSVSWGASGFSPAASDFAKDMGVSPSVAVLGLSMYVLGLAFGPMTLAPLSEYFGRRPVYIVSYGIFLLLLLGTTYVETLGPFLVLRLFSGYFSSTTISNFGGTIADLFHHHDTGPAMSWFLWAATGGSPTGIMFFICLGFWFVMVFALYSLGETRHSVILLRRANALRLQTGDEELEVPDEMKQRGPKQLFGTALARPFRFLGSEAIVQFGALYNGFLYGLSFLFNGAFHMIFGPNGYGFDTIGVGISFLGIVVGITFGLITNIFQERYYQRQVSQAGHRDVPEARVHHAKLAAIVLPISLLAFALTATPNIHPFFAVLASAFWGWSFYTLILMTLTYTEDAYKTYSASALAGIGLIRNLAGAGFPLVGRHLFLNVGTRNASLVLMAIAICLAPIPFFLERRGVSLRKRSPWAAAHEDEDENDQE</sequence>
<proteinExistence type="predicted"/>
<feature type="transmembrane region" description="Helical" evidence="6">
    <location>
        <begin position="76"/>
        <end position="95"/>
    </location>
</feature>
<evidence type="ECO:0008006" key="9">
    <source>
        <dbReference type="Google" id="ProtNLM"/>
    </source>
</evidence>
<dbReference type="AlphaFoldDB" id="A0A4Q4MZC1"/>
<keyword evidence="2 6" id="KW-0812">Transmembrane</keyword>